<comment type="caution">
    <text evidence="2">The sequence shown here is derived from an EMBL/GenBank/DDBJ whole genome shotgun (WGS) entry which is preliminary data.</text>
</comment>
<evidence type="ECO:0000313" key="2">
    <source>
        <dbReference type="EMBL" id="MBF9198027.1"/>
    </source>
</evidence>
<feature type="compositionally biased region" description="Basic and acidic residues" evidence="1">
    <location>
        <begin position="43"/>
        <end position="59"/>
    </location>
</feature>
<proteinExistence type="predicted"/>
<reference evidence="2 3" key="1">
    <citation type="submission" date="2020-11" db="EMBL/GenBank/DDBJ databases">
        <authorList>
            <person name="Kim M.K."/>
        </authorList>
    </citation>
    <scope>NUCLEOTIDE SEQUENCE [LARGE SCALE GENOMIC DNA]</scope>
    <source>
        <strain evidence="2 3">BT290</strain>
    </source>
</reference>
<evidence type="ECO:0000256" key="1">
    <source>
        <dbReference type="SAM" id="MobiDB-lite"/>
    </source>
</evidence>
<keyword evidence="3" id="KW-1185">Reference proteome</keyword>
<feature type="region of interest" description="Disordered" evidence="1">
    <location>
        <begin position="38"/>
        <end position="59"/>
    </location>
</feature>
<dbReference type="EMBL" id="JADQDN010000015">
    <property type="protein sequence ID" value="MBF9198027.1"/>
    <property type="molecule type" value="Genomic_DNA"/>
</dbReference>
<dbReference type="Proteomes" id="UP000611708">
    <property type="component" value="Unassembled WGS sequence"/>
</dbReference>
<name>A0ABS0HWX1_9HYPH</name>
<evidence type="ECO:0000313" key="3">
    <source>
        <dbReference type="Proteomes" id="UP000611708"/>
    </source>
</evidence>
<accession>A0ABS0HWX1</accession>
<organism evidence="2 3">
    <name type="scientific">Microvirga terrestris</name>
    <dbReference type="NCBI Taxonomy" id="2791024"/>
    <lineage>
        <taxon>Bacteria</taxon>
        <taxon>Pseudomonadati</taxon>
        <taxon>Pseudomonadota</taxon>
        <taxon>Alphaproteobacteria</taxon>
        <taxon>Hyphomicrobiales</taxon>
        <taxon>Methylobacteriaceae</taxon>
        <taxon>Microvirga</taxon>
    </lineage>
</organism>
<dbReference type="RefSeq" id="WP_196265378.1">
    <property type="nucleotide sequence ID" value="NZ_JADQDN010000015.1"/>
</dbReference>
<gene>
    <name evidence="2" type="ORF">I2H36_18495</name>
</gene>
<sequence>MTDFTPHDLARDAETLIEEAQAARVRAHVRAMLFQLSSFGDQSSDRKSEADDRKDEVDE</sequence>
<evidence type="ECO:0008006" key="4">
    <source>
        <dbReference type="Google" id="ProtNLM"/>
    </source>
</evidence>
<protein>
    <recommendedName>
        <fullName evidence="4">Phage protein</fullName>
    </recommendedName>
</protein>